<comment type="caution">
    <text evidence="1">The sequence shown here is derived from an EMBL/GenBank/DDBJ whole genome shotgun (WGS) entry which is preliminary data.</text>
</comment>
<proteinExistence type="predicted"/>
<sequence>MVTFHGSPDQPFGTDMDEATGRAQIAVDQAKATDAVIGGNVSVDA</sequence>
<accession>A0A7Z7NR75</accession>
<dbReference type="AlphaFoldDB" id="A0A7Z7NR75"/>
<evidence type="ECO:0000313" key="2">
    <source>
        <dbReference type="Proteomes" id="UP000257139"/>
    </source>
</evidence>
<name>A0A7Z7NR75_9BURK</name>
<protein>
    <submittedName>
        <fullName evidence="1">Uncharacterized protein</fullName>
    </submittedName>
</protein>
<gene>
    <name evidence="1" type="ORF">CBM2594_U20021</name>
</gene>
<dbReference type="EMBL" id="OGUU01000049">
    <property type="protein sequence ID" value="SPC25834.1"/>
    <property type="molecule type" value="Genomic_DNA"/>
</dbReference>
<organism evidence="1 2">
    <name type="scientific">Cupriavidus taiwanensis</name>
    <dbReference type="NCBI Taxonomy" id="164546"/>
    <lineage>
        <taxon>Bacteria</taxon>
        <taxon>Pseudomonadati</taxon>
        <taxon>Pseudomonadota</taxon>
        <taxon>Betaproteobacteria</taxon>
        <taxon>Burkholderiales</taxon>
        <taxon>Burkholderiaceae</taxon>
        <taxon>Cupriavidus</taxon>
    </lineage>
</organism>
<reference evidence="1 2" key="1">
    <citation type="submission" date="2018-01" db="EMBL/GenBank/DDBJ databases">
        <authorList>
            <person name="Clerissi C."/>
        </authorList>
    </citation>
    <scope>NUCLEOTIDE SEQUENCE [LARGE SCALE GENOMIC DNA]</scope>
    <source>
        <strain evidence="1">Cupriavidus taiwanensis STM 6021</strain>
    </source>
</reference>
<dbReference type="Proteomes" id="UP000257139">
    <property type="component" value="Unassembled WGS sequence"/>
</dbReference>
<evidence type="ECO:0000313" key="1">
    <source>
        <dbReference type="EMBL" id="SPC25834.1"/>
    </source>
</evidence>